<protein>
    <submittedName>
        <fullName evidence="4">Putative glycosyltransferase EpsJ</fullName>
        <ecNumber evidence="4">2.4.-.-</ecNumber>
    </submittedName>
</protein>
<dbReference type="EC" id="2.4.-.-" evidence="4"/>
<dbReference type="AlphaFoldDB" id="A0A644TKH3"/>
<name>A0A644TKH3_9ZZZZ</name>
<gene>
    <name evidence="4" type="primary">epsJ_2</name>
    <name evidence="4" type="ORF">SDC9_12869</name>
</gene>
<dbReference type="Gene3D" id="3.90.550.10">
    <property type="entry name" value="Spore Coat Polysaccharide Biosynthesis Protein SpsA, Chain A"/>
    <property type="match status" value="1"/>
</dbReference>
<proteinExistence type="predicted"/>
<dbReference type="EMBL" id="VSSQ01000035">
    <property type="protein sequence ID" value="MPL67179.1"/>
    <property type="molecule type" value="Genomic_DNA"/>
</dbReference>
<dbReference type="InterPro" id="IPR029044">
    <property type="entry name" value="Nucleotide-diphossugar_trans"/>
</dbReference>
<dbReference type="InterPro" id="IPR001173">
    <property type="entry name" value="Glyco_trans_2-like"/>
</dbReference>
<keyword evidence="1 4" id="KW-0328">Glycosyltransferase</keyword>
<dbReference type="PANTHER" id="PTHR22916:SF51">
    <property type="entry name" value="GLYCOSYLTRANSFERASE EPSH-RELATED"/>
    <property type="match status" value="1"/>
</dbReference>
<dbReference type="CDD" id="cd00761">
    <property type="entry name" value="Glyco_tranf_GTA_type"/>
    <property type="match status" value="1"/>
</dbReference>
<evidence type="ECO:0000256" key="1">
    <source>
        <dbReference type="ARBA" id="ARBA00022676"/>
    </source>
</evidence>
<comment type="caution">
    <text evidence="4">The sequence shown here is derived from an EMBL/GenBank/DDBJ whole genome shotgun (WGS) entry which is preliminary data.</text>
</comment>
<feature type="domain" description="Glycosyltransferase 2-like" evidence="3">
    <location>
        <begin position="9"/>
        <end position="125"/>
    </location>
</feature>
<evidence type="ECO:0000259" key="3">
    <source>
        <dbReference type="Pfam" id="PF00535"/>
    </source>
</evidence>
<dbReference type="GO" id="GO:0016757">
    <property type="term" value="F:glycosyltransferase activity"/>
    <property type="evidence" value="ECO:0007669"/>
    <property type="project" value="UniProtKB-KW"/>
</dbReference>
<dbReference type="PANTHER" id="PTHR22916">
    <property type="entry name" value="GLYCOSYLTRANSFERASE"/>
    <property type="match status" value="1"/>
</dbReference>
<reference evidence="4" key="1">
    <citation type="submission" date="2019-08" db="EMBL/GenBank/DDBJ databases">
        <authorList>
            <person name="Kucharzyk K."/>
            <person name="Murdoch R.W."/>
            <person name="Higgins S."/>
            <person name="Loffler F."/>
        </authorList>
    </citation>
    <scope>NUCLEOTIDE SEQUENCE</scope>
</reference>
<evidence type="ECO:0000313" key="4">
    <source>
        <dbReference type="EMBL" id="MPL67179.1"/>
    </source>
</evidence>
<dbReference type="Pfam" id="PF00535">
    <property type="entry name" value="Glycos_transf_2"/>
    <property type="match status" value="1"/>
</dbReference>
<organism evidence="4">
    <name type="scientific">bioreactor metagenome</name>
    <dbReference type="NCBI Taxonomy" id="1076179"/>
    <lineage>
        <taxon>unclassified sequences</taxon>
        <taxon>metagenomes</taxon>
        <taxon>ecological metagenomes</taxon>
    </lineage>
</organism>
<sequence length="136" mass="15335">MSNDKPLISVIVPIYNGEKWLLPTLRSISTQTFTDFEILLIDDGSVDNSAQICKSFLTQESRARYFYKENGGISSARNLGLKEAKGTFICFLNSDDIVAPDVLSFLFSLPQIHKADIASSSRLSRLHLRKLSRHRK</sequence>
<dbReference type="SUPFAM" id="SSF53448">
    <property type="entry name" value="Nucleotide-diphospho-sugar transferases"/>
    <property type="match status" value="1"/>
</dbReference>
<keyword evidence="2 4" id="KW-0808">Transferase</keyword>
<accession>A0A644TKH3</accession>
<evidence type="ECO:0000256" key="2">
    <source>
        <dbReference type="ARBA" id="ARBA00022679"/>
    </source>
</evidence>